<keyword evidence="3" id="KW-1185">Reference proteome</keyword>
<dbReference type="Proteomes" id="UP000250140">
    <property type="component" value="Unassembled WGS sequence"/>
</dbReference>
<accession>A0A8E2JT39</accession>
<evidence type="ECO:0000313" key="2">
    <source>
        <dbReference type="EMBL" id="OCL08675.1"/>
    </source>
</evidence>
<dbReference type="EMBL" id="KV749622">
    <property type="protein sequence ID" value="OCL08675.1"/>
    <property type="molecule type" value="Genomic_DNA"/>
</dbReference>
<organism evidence="2 3">
    <name type="scientific">Glonium stellatum</name>
    <dbReference type="NCBI Taxonomy" id="574774"/>
    <lineage>
        <taxon>Eukaryota</taxon>
        <taxon>Fungi</taxon>
        <taxon>Dikarya</taxon>
        <taxon>Ascomycota</taxon>
        <taxon>Pezizomycotina</taxon>
        <taxon>Dothideomycetes</taxon>
        <taxon>Pleosporomycetidae</taxon>
        <taxon>Gloniales</taxon>
        <taxon>Gloniaceae</taxon>
        <taxon>Glonium</taxon>
    </lineage>
</organism>
<sequence>MHSLNSGNILRVKSLQAMQMYTDILMVTSESTFSFILHWGGLLNHRPRYTPKRPDSNT</sequence>
<reference evidence="2 3" key="1">
    <citation type="journal article" date="2016" name="Nat. Commun.">
        <title>Ectomycorrhizal ecology is imprinted in the genome of the dominant symbiotic fungus Cenococcum geophilum.</title>
        <authorList>
            <consortium name="DOE Joint Genome Institute"/>
            <person name="Peter M."/>
            <person name="Kohler A."/>
            <person name="Ohm R.A."/>
            <person name="Kuo A."/>
            <person name="Krutzmann J."/>
            <person name="Morin E."/>
            <person name="Arend M."/>
            <person name="Barry K.W."/>
            <person name="Binder M."/>
            <person name="Choi C."/>
            <person name="Clum A."/>
            <person name="Copeland A."/>
            <person name="Grisel N."/>
            <person name="Haridas S."/>
            <person name="Kipfer T."/>
            <person name="LaButti K."/>
            <person name="Lindquist E."/>
            <person name="Lipzen A."/>
            <person name="Maire R."/>
            <person name="Meier B."/>
            <person name="Mihaltcheva S."/>
            <person name="Molinier V."/>
            <person name="Murat C."/>
            <person name="Poggeler S."/>
            <person name="Quandt C.A."/>
            <person name="Sperisen C."/>
            <person name="Tritt A."/>
            <person name="Tisserant E."/>
            <person name="Crous P.W."/>
            <person name="Henrissat B."/>
            <person name="Nehls U."/>
            <person name="Egli S."/>
            <person name="Spatafora J.W."/>
            <person name="Grigoriev I.V."/>
            <person name="Martin F.M."/>
        </authorList>
    </citation>
    <scope>NUCLEOTIDE SEQUENCE [LARGE SCALE GENOMIC DNA]</scope>
    <source>
        <strain evidence="2 3">CBS 207.34</strain>
    </source>
</reference>
<keyword evidence="1" id="KW-0472">Membrane</keyword>
<keyword evidence="1" id="KW-1133">Transmembrane helix</keyword>
<protein>
    <submittedName>
        <fullName evidence="2">Uncharacterized protein</fullName>
    </submittedName>
</protein>
<proteinExistence type="predicted"/>
<name>A0A8E2JT39_9PEZI</name>
<dbReference type="AlphaFoldDB" id="A0A8E2JT39"/>
<gene>
    <name evidence="2" type="ORF">AOQ84DRAFT_36505</name>
</gene>
<evidence type="ECO:0000313" key="3">
    <source>
        <dbReference type="Proteomes" id="UP000250140"/>
    </source>
</evidence>
<evidence type="ECO:0000256" key="1">
    <source>
        <dbReference type="SAM" id="Phobius"/>
    </source>
</evidence>
<keyword evidence="1" id="KW-0812">Transmembrane</keyword>
<feature type="transmembrane region" description="Helical" evidence="1">
    <location>
        <begin position="20"/>
        <end position="43"/>
    </location>
</feature>